<dbReference type="EMBL" id="CACRSM010000001">
    <property type="protein sequence ID" value="VYS72945.1"/>
    <property type="molecule type" value="Genomic_DNA"/>
</dbReference>
<organism evidence="1">
    <name type="scientific">Schaalia odontolytica</name>
    <dbReference type="NCBI Taxonomy" id="1660"/>
    <lineage>
        <taxon>Bacteria</taxon>
        <taxon>Bacillati</taxon>
        <taxon>Actinomycetota</taxon>
        <taxon>Actinomycetes</taxon>
        <taxon>Actinomycetales</taxon>
        <taxon>Actinomycetaceae</taxon>
        <taxon>Schaalia</taxon>
    </lineage>
</organism>
<evidence type="ECO:0000313" key="1">
    <source>
        <dbReference type="EMBL" id="VYS72945.1"/>
    </source>
</evidence>
<proteinExistence type="predicted"/>
<dbReference type="SUPFAM" id="SSF52540">
    <property type="entry name" value="P-loop containing nucleoside triphosphate hydrolases"/>
    <property type="match status" value="1"/>
</dbReference>
<dbReference type="InterPro" id="IPR027417">
    <property type="entry name" value="P-loop_NTPase"/>
</dbReference>
<evidence type="ECO:0008006" key="2">
    <source>
        <dbReference type="Google" id="ProtNLM"/>
    </source>
</evidence>
<dbReference type="PANTHER" id="PTHR34301">
    <property type="entry name" value="DNA-BINDING PROTEIN-RELATED"/>
    <property type="match status" value="1"/>
</dbReference>
<accession>A0A6N2QYV5</accession>
<gene>
    <name evidence="1" type="ORF">AOLFYP35_00057</name>
</gene>
<dbReference type="Gene3D" id="3.40.50.300">
    <property type="entry name" value="P-loop containing nucleotide triphosphate hydrolases"/>
    <property type="match status" value="1"/>
</dbReference>
<sequence length="383" mass="43767">MALEPIEPQPGSDRDPANFVGRAAITSQARKRLQVGANLLLTDPRRMGKTFWMHTFAAREKRFHCYFIDYEGVFTVNDFLIRTADALVKGGKLPTRAFQKLKTIFDNCDIEISSPITIKSYHRQTSPHVLLTDILSTLDGEENDVIPLVMMDEVPMAVNNIAEREGAGAAEEILQTLRALRQRTTRVRWIVTGSVGFHHVLRKTNMTQGVLNDLESLPLGPLPRDEADELARRLLLGVGQEPLDDVVNELIAVSGGIPFLLHKLVGALAQRCYTAFSPSDVRECFENFIDDPDEFRWFEHYLTRVTPHYGEHAQVADQILRQTLSQTNEWTPVDSLTQGEEFSDVLEDLIKDHYLERRGRSVRWRYPALQYIWARKKGAWDRR</sequence>
<protein>
    <recommendedName>
        <fullName evidence="2">Archaeal ATPase</fullName>
    </recommendedName>
</protein>
<dbReference type="PANTHER" id="PTHR34301:SF8">
    <property type="entry name" value="ATPASE DOMAIN-CONTAINING PROTEIN"/>
    <property type="match status" value="1"/>
</dbReference>
<name>A0A6N2QYV5_9ACTO</name>
<dbReference type="AlphaFoldDB" id="A0A6N2QYV5"/>
<reference evidence="1" key="1">
    <citation type="submission" date="2019-11" db="EMBL/GenBank/DDBJ databases">
        <authorList>
            <person name="Feng L."/>
        </authorList>
    </citation>
    <scope>NUCLEOTIDE SEQUENCE</scope>
    <source>
        <strain evidence="1">AodontolyticusLFYP35</strain>
    </source>
</reference>